<feature type="compositionally biased region" description="Basic and acidic residues" evidence="11">
    <location>
        <begin position="1847"/>
        <end position="1865"/>
    </location>
</feature>
<feature type="compositionally biased region" description="Polar residues" evidence="11">
    <location>
        <begin position="416"/>
        <end position="433"/>
    </location>
</feature>
<dbReference type="Gene3D" id="3.30.160.60">
    <property type="entry name" value="Classic Zinc Finger"/>
    <property type="match status" value="4"/>
</dbReference>
<gene>
    <name evidence="13" type="ORF">MATL_G00156480</name>
</gene>
<feature type="compositionally biased region" description="Low complexity" evidence="11">
    <location>
        <begin position="2036"/>
        <end position="2050"/>
    </location>
</feature>
<feature type="compositionally biased region" description="Polar residues" evidence="11">
    <location>
        <begin position="786"/>
        <end position="815"/>
    </location>
</feature>
<comment type="subcellular location">
    <subcellularLocation>
        <location evidence="1">Nucleus</location>
    </subcellularLocation>
</comment>
<evidence type="ECO:0000256" key="7">
    <source>
        <dbReference type="ARBA" id="ARBA00023015"/>
    </source>
</evidence>
<evidence type="ECO:0000256" key="5">
    <source>
        <dbReference type="ARBA" id="ARBA00022771"/>
    </source>
</evidence>
<dbReference type="FunFam" id="3.30.160.60:FF:000594">
    <property type="entry name" value="Transcription factor HIVEP2"/>
    <property type="match status" value="1"/>
</dbReference>
<dbReference type="PANTHER" id="PTHR45944:SF1">
    <property type="entry name" value="TRANSCRIPTION FACTOR HIVEP2"/>
    <property type="match status" value="1"/>
</dbReference>
<feature type="domain" description="C2H2-type" evidence="12">
    <location>
        <begin position="1595"/>
        <end position="1622"/>
    </location>
</feature>
<feature type="compositionally biased region" description="Basic and acidic residues" evidence="11">
    <location>
        <begin position="476"/>
        <end position="485"/>
    </location>
</feature>
<feature type="region of interest" description="Disordered" evidence="11">
    <location>
        <begin position="538"/>
        <end position="617"/>
    </location>
</feature>
<dbReference type="Proteomes" id="UP001046870">
    <property type="component" value="Chromosome 13"/>
</dbReference>
<feature type="region of interest" description="Disordered" evidence="11">
    <location>
        <begin position="182"/>
        <end position="209"/>
    </location>
</feature>
<proteinExistence type="predicted"/>
<name>A0A9D3PSJ0_MEGAT</name>
<dbReference type="FunFam" id="3.30.160.60:FF:000033">
    <property type="entry name" value="Immunodeficiency virus type I enhancer binding protein 1"/>
    <property type="match status" value="2"/>
</dbReference>
<feature type="region of interest" description="Disordered" evidence="11">
    <location>
        <begin position="943"/>
        <end position="1018"/>
    </location>
</feature>
<dbReference type="InterPro" id="IPR036236">
    <property type="entry name" value="Znf_C2H2_sf"/>
</dbReference>
<feature type="region of interest" description="Disordered" evidence="11">
    <location>
        <begin position="1"/>
        <end position="62"/>
    </location>
</feature>
<keyword evidence="4" id="KW-0677">Repeat</keyword>
<dbReference type="GO" id="GO:0008270">
    <property type="term" value="F:zinc ion binding"/>
    <property type="evidence" value="ECO:0007669"/>
    <property type="project" value="UniProtKB-KW"/>
</dbReference>
<feature type="compositionally biased region" description="Basic and acidic residues" evidence="11">
    <location>
        <begin position="2020"/>
        <end position="2035"/>
    </location>
</feature>
<dbReference type="SUPFAM" id="SSF57667">
    <property type="entry name" value="beta-beta-alpha zinc fingers"/>
    <property type="match status" value="2"/>
</dbReference>
<dbReference type="PANTHER" id="PTHR45944">
    <property type="entry name" value="SCHNURRI, ISOFORM F"/>
    <property type="match status" value="1"/>
</dbReference>
<accession>A0A9D3PSJ0</accession>
<dbReference type="OrthoDB" id="10042249at2759"/>
<dbReference type="GO" id="GO:0000981">
    <property type="term" value="F:DNA-binding transcription factor activity, RNA polymerase II-specific"/>
    <property type="evidence" value="ECO:0007669"/>
    <property type="project" value="TreeGrafter"/>
</dbReference>
<evidence type="ECO:0000256" key="3">
    <source>
        <dbReference type="ARBA" id="ARBA00022723"/>
    </source>
</evidence>
<feature type="compositionally biased region" description="Polar residues" evidence="11">
    <location>
        <begin position="1828"/>
        <end position="1840"/>
    </location>
</feature>
<feature type="region of interest" description="Disordered" evidence="11">
    <location>
        <begin position="1991"/>
        <end position="2195"/>
    </location>
</feature>
<dbReference type="GO" id="GO:0005634">
    <property type="term" value="C:nucleus"/>
    <property type="evidence" value="ECO:0007669"/>
    <property type="project" value="UniProtKB-SubCell"/>
</dbReference>
<evidence type="ECO:0000259" key="12">
    <source>
        <dbReference type="PROSITE" id="PS50157"/>
    </source>
</evidence>
<evidence type="ECO:0000313" key="14">
    <source>
        <dbReference type="Proteomes" id="UP001046870"/>
    </source>
</evidence>
<feature type="domain" description="C2H2-type" evidence="12">
    <location>
        <begin position="94"/>
        <end position="117"/>
    </location>
</feature>
<keyword evidence="3" id="KW-0479">Metal-binding</keyword>
<organism evidence="13 14">
    <name type="scientific">Megalops atlanticus</name>
    <name type="common">Tarpon</name>
    <name type="synonym">Clupea gigantea</name>
    <dbReference type="NCBI Taxonomy" id="7932"/>
    <lineage>
        <taxon>Eukaryota</taxon>
        <taxon>Metazoa</taxon>
        <taxon>Chordata</taxon>
        <taxon>Craniata</taxon>
        <taxon>Vertebrata</taxon>
        <taxon>Euteleostomi</taxon>
        <taxon>Actinopterygii</taxon>
        <taxon>Neopterygii</taxon>
        <taxon>Teleostei</taxon>
        <taxon>Elopiformes</taxon>
        <taxon>Megalopidae</taxon>
        <taxon>Megalops</taxon>
    </lineage>
</organism>
<keyword evidence="7" id="KW-0805">Transcription regulation</keyword>
<reference evidence="13" key="1">
    <citation type="submission" date="2021-01" db="EMBL/GenBank/DDBJ databases">
        <authorList>
            <person name="Zahm M."/>
            <person name="Roques C."/>
            <person name="Cabau C."/>
            <person name="Klopp C."/>
            <person name="Donnadieu C."/>
            <person name="Jouanno E."/>
            <person name="Lampietro C."/>
            <person name="Louis A."/>
            <person name="Herpin A."/>
            <person name="Echchiki A."/>
            <person name="Berthelot C."/>
            <person name="Parey E."/>
            <person name="Roest-Crollius H."/>
            <person name="Braasch I."/>
            <person name="Postlethwait J."/>
            <person name="Bobe J."/>
            <person name="Montfort J."/>
            <person name="Bouchez O."/>
            <person name="Begum T."/>
            <person name="Mejri S."/>
            <person name="Adams A."/>
            <person name="Chen W.-J."/>
            <person name="Guiguen Y."/>
        </authorList>
    </citation>
    <scope>NUCLEOTIDE SEQUENCE</scope>
    <source>
        <strain evidence="13">YG-15Mar2019-1</strain>
        <tissue evidence="13">Brain</tissue>
    </source>
</reference>
<feature type="non-terminal residue" evidence="13">
    <location>
        <position position="2195"/>
    </location>
</feature>
<dbReference type="SMART" id="SM00355">
    <property type="entry name" value="ZnF_C2H2"/>
    <property type="match status" value="4"/>
</dbReference>
<evidence type="ECO:0000313" key="13">
    <source>
        <dbReference type="EMBL" id="KAG7465717.1"/>
    </source>
</evidence>
<evidence type="ECO:0000256" key="8">
    <source>
        <dbReference type="ARBA" id="ARBA00023163"/>
    </source>
</evidence>
<dbReference type="PROSITE" id="PS00028">
    <property type="entry name" value="ZINC_FINGER_C2H2_1"/>
    <property type="match status" value="3"/>
</dbReference>
<dbReference type="InterPro" id="IPR051969">
    <property type="entry name" value="Zinc-finger_DNA-bd_regulators"/>
</dbReference>
<evidence type="ECO:0000256" key="9">
    <source>
        <dbReference type="ARBA" id="ARBA00023242"/>
    </source>
</evidence>
<keyword evidence="14" id="KW-1185">Reference proteome</keyword>
<feature type="compositionally biased region" description="Polar residues" evidence="11">
    <location>
        <begin position="681"/>
        <end position="690"/>
    </location>
</feature>
<feature type="compositionally biased region" description="Basic and acidic residues" evidence="11">
    <location>
        <begin position="1313"/>
        <end position="1330"/>
    </location>
</feature>
<sequence>QGWPFAGQLQALPPDDLLPGRSRGHGGGFPHRKSPTFPFSKYPQAGREQPEDVHRKEQKPKKPGKYICHYCGRACAKPSVLKKHIRSHTGERPYPCVPCGFSFKTKSNLYKHRKSHAHAIKAGLVPCSELASARGDVDPAFSVGEAEVHSDGELSTDTDEDAAEGLALLEKSSPLAYASFEADKSAAERDGGETASTESGEEVTGSSAKVPLLIIPKQGTMSAAAPSPKFADVEASPTGPREGAGDEFQSVKQRLALRLHEKKGQDSESSYNLLSPHSKGSTDSGYFSRSESAEQQVSPPITNAKSYEEIMFGKYYRPSPRPRQSITVGMATVAHKDTNVADLTDKHSVVHKLAMGKFAEDRMSSHLFTKDENMVDPVNLNTNIFLRGAISESQRLDRKQYPPSQVNPILLEAPSDTASLTRSNSMPTSSATNLDVPPGLRGSHSFDERMTSDDVFYPSPGGLRRLRRQGAFELSAHEGHAESESHPVLSKSAVSPPRAAKSGERCALTPELKGYGLYGAKVGMEGYPEFQSQLMHQRQVMETATRKRRKEKSVGDEEDSPSHYASDHSVEMLGSPGDYDSKQVNQESLRTTPTGKGHLHSVRSQSDSVDMGIGGSSEDRMLIQDSDRKTPVNVISVIQHTNSLSRPGSFEKSDSVDYPCCLQGKPTASYSEHSDSENTEEVQSMDSLSRSESVEQQQSEVDMPAQHRHVAPKLVRQPNILVPEIRVTEEPDKPEKGPEVPAKEPEKHVEEFQWPQRSETLSQLPAEKLPPKKKRLRLAELEHSSGESSFESTCTSLSRSPSQESNLSHGSSISMSFDREETVKLGSPMRPEDPNKQSEFLTVPGSGHQHHQREMRRSSSEQAPCTLPSESLEIRSKSFDYGSLSPSSRQGEVYASASSMKERRRGYLVRQASLSVHPETGMQDKGSDMNIKQEHLEQTLSGLHRGAPSPLAGTGYGAPAGDAARNKRNIQPVPGLHNRPLQQSISEEDQQEGHPLMQKSYHLPGWQPSESDRQMHEYSSQEVPWQPGSFHSGMAQSPFLQFQPGTFWHPELSQRHKQHVAFQTQQLQKVHIRQPAAQQPHHKSQQSAQLQQKREQGDSEPAEFASDQSYQYTPRASPHHLSNLLSKAFTESPGLLHPSQPVLSAQNARSQPSLPSMLVPVRVQTNVPSYGTATYTSVSQILVPHAQSASPASAICKATDDSALKPGLGFNLAQILGQPGPLLPYPYWRVADPPLVQLNTGIPLSLTCGSIVTTDASSMGSSKRLLSPASSLELFTEIKQQKRVKEERMYGQIVEELSAVELGNSSAAGDAGKPQKPDLRKDDGSADHQEGMASPPLSGVRSSKLSSFPSQEEHRTGRYSPPRPMQTDSPDGRESPEELEVDEPPREASSGQASALSAGGAPEVRQATDGKMWGAAAAVGGASLLATEVQRVLRFPSLRTTASVSWCFLSYTKPNDAQTAPHSSVYASWCVSSNNPNPPGLNTKTALALLCSKQRKNTETFTMAAMCQPGASKLVSSYLWQQRLDQGKPELMQLDMNKFEKKLRGVSSRERVKEGHREKEVTSKPAEPTRIKIFEGGYKSNEDYIYVRGRGRGKYICEECGIRCKKPSMLKKHIRSHTDVRPYVCKFCNFAFKTKGNLTKHMKSKAHMKKCLELGVPVTSVDDGEAEEADNVDESRRDCGKAEALDVVAEHQFSDAEDSDGAEEEGDDIEEDDDEDDDYDGDSTPKTRSRSTSPRPYGSPAPSVTAVATSQGSSPELQGPTPKPPLCSYFLSLPSIQITQLAASGEPEDELQSAGERSRPQGSSLGTDAAGSMEEYRGPSPIHDPSPSRLSSPGCDSSPASRRYLSPRRDLSPRGRLSPRREASPLRHISPKRRDLSPRRHLSPVPPRELSPRSRHRGMIRAVSPRRGSNRHLHSAPWDLGQYLLPEAGQELRKSGLQGLRLSGEAGGARDPVAMGNQGLFSHLPLHSQRQVRTALPMIPIGGIQVVHSAPTSVAGPPPPVQLPTQKSTWEECGASEAGLRPREASASLLRKEKLPSPAASPASPGMSSPSPGPAHGDAAGVGDEDGRQDESVQTCTRAIASLRIASEDAPERLAEPTAPRHPRPPLPSSAGGEHHVIPHFGGSEHQCSQADVSAPPTEPSSEQDRPAASEAPPSHPAVCSKSANERLLDQQVLRETSTSAKTGKDSPKEAMDYR</sequence>
<dbReference type="PROSITE" id="PS50157">
    <property type="entry name" value="ZINC_FINGER_C2H2_2"/>
    <property type="match status" value="4"/>
</dbReference>
<evidence type="ECO:0000256" key="1">
    <source>
        <dbReference type="ARBA" id="ARBA00004123"/>
    </source>
</evidence>
<feature type="compositionally biased region" description="Basic and acidic residues" evidence="11">
    <location>
        <begin position="2183"/>
        <end position="2195"/>
    </location>
</feature>
<feature type="region of interest" description="Disordered" evidence="11">
    <location>
        <begin position="644"/>
        <end position="904"/>
    </location>
</feature>
<feature type="compositionally biased region" description="Polar residues" evidence="11">
    <location>
        <begin position="1340"/>
        <end position="1350"/>
    </location>
</feature>
<dbReference type="GO" id="GO:0000978">
    <property type="term" value="F:RNA polymerase II cis-regulatory region sequence-specific DNA binding"/>
    <property type="evidence" value="ECO:0007669"/>
    <property type="project" value="TreeGrafter"/>
</dbReference>
<feature type="region of interest" description="Disordered" evidence="11">
    <location>
        <begin position="1057"/>
        <end position="1106"/>
    </location>
</feature>
<evidence type="ECO:0000256" key="10">
    <source>
        <dbReference type="PROSITE-ProRule" id="PRU00042"/>
    </source>
</evidence>
<feature type="compositionally biased region" description="Basic and acidic residues" evidence="11">
    <location>
        <begin position="2086"/>
        <end position="2095"/>
    </location>
</feature>
<protein>
    <recommendedName>
        <fullName evidence="12">C2H2-type domain-containing protein</fullName>
    </recommendedName>
</protein>
<feature type="compositionally biased region" description="Polar residues" evidence="11">
    <location>
        <begin position="582"/>
        <end position="594"/>
    </location>
</feature>
<keyword evidence="5 10" id="KW-0863">Zinc-finger</keyword>
<comment type="caution">
    <text evidence="13">The sequence shown here is derived from an EMBL/GenBank/DDBJ whole genome shotgun (WGS) entry which is preliminary data.</text>
</comment>
<feature type="compositionally biased region" description="Low complexity" evidence="11">
    <location>
        <begin position="1722"/>
        <end position="1736"/>
    </location>
</feature>
<feature type="region of interest" description="Disordered" evidence="11">
    <location>
        <begin position="260"/>
        <end position="299"/>
    </location>
</feature>
<evidence type="ECO:0000256" key="2">
    <source>
        <dbReference type="ARBA" id="ARBA00022553"/>
    </source>
</evidence>
<feature type="domain" description="C2H2-type" evidence="12">
    <location>
        <begin position="1623"/>
        <end position="1647"/>
    </location>
</feature>
<keyword evidence="6" id="KW-0862">Zinc</keyword>
<dbReference type="InterPro" id="IPR013087">
    <property type="entry name" value="Znf_C2H2_type"/>
</dbReference>
<feature type="region of interest" description="Disordered" evidence="11">
    <location>
        <begin position="1305"/>
        <end position="1405"/>
    </location>
</feature>
<feature type="compositionally biased region" description="Basic and acidic residues" evidence="11">
    <location>
        <begin position="726"/>
        <end position="751"/>
    </location>
</feature>
<dbReference type="EMBL" id="JAFDVH010000013">
    <property type="protein sequence ID" value="KAG7465717.1"/>
    <property type="molecule type" value="Genomic_DNA"/>
</dbReference>
<feature type="region of interest" description="Disordered" evidence="11">
    <location>
        <begin position="413"/>
        <end position="462"/>
    </location>
</feature>
<feature type="region of interest" description="Disordered" evidence="11">
    <location>
        <begin position="476"/>
        <end position="505"/>
    </location>
</feature>
<evidence type="ECO:0000256" key="11">
    <source>
        <dbReference type="SAM" id="MobiDB-lite"/>
    </source>
</evidence>
<feature type="compositionally biased region" description="Low complexity" evidence="11">
    <location>
        <begin position="1388"/>
        <end position="1401"/>
    </location>
</feature>
<keyword evidence="8" id="KW-0804">Transcription</keyword>
<evidence type="ECO:0000256" key="6">
    <source>
        <dbReference type="ARBA" id="ARBA00022833"/>
    </source>
</evidence>
<evidence type="ECO:0000256" key="4">
    <source>
        <dbReference type="ARBA" id="ARBA00022737"/>
    </source>
</evidence>
<feature type="domain" description="C2H2-type" evidence="12">
    <location>
        <begin position="66"/>
        <end position="93"/>
    </location>
</feature>
<keyword evidence="9" id="KW-0539">Nucleus</keyword>
<feature type="compositionally biased region" description="Polar residues" evidence="11">
    <location>
        <begin position="267"/>
        <end position="299"/>
    </location>
</feature>
<feature type="region of interest" description="Disordered" evidence="11">
    <location>
        <begin position="1690"/>
        <end position="1897"/>
    </location>
</feature>
<feature type="compositionally biased region" description="Acidic residues" evidence="11">
    <location>
        <begin position="1695"/>
        <end position="1721"/>
    </location>
</feature>
<feature type="region of interest" description="Disordered" evidence="11">
    <location>
        <begin position="221"/>
        <end position="248"/>
    </location>
</feature>
<dbReference type="Pfam" id="PF00096">
    <property type="entry name" value="zf-C2H2"/>
    <property type="match status" value="4"/>
</dbReference>
<feature type="compositionally biased region" description="Basic and acidic residues" evidence="11">
    <location>
        <begin position="182"/>
        <end position="192"/>
    </location>
</feature>
<feature type="compositionally biased region" description="Low complexity" evidence="11">
    <location>
        <begin position="193"/>
        <end position="208"/>
    </location>
</feature>
<keyword evidence="2" id="KW-0597">Phosphoprotein</keyword>
<feature type="compositionally biased region" description="Polar residues" evidence="11">
    <location>
        <begin position="1746"/>
        <end position="1756"/>
    </location>
</feature>